<keyword evidence="1" id="KW-0812">Transmembrane</keyword>
<keyword evidence="1" id="KW-1133">Transmembrane helix</keyword>
<reference evidence="2 3" key="1">
    <citation type="submission" date="2022-10" db="EMBL/GenBank/DDBJ databases">
        <title>Luteolibacter flavescens strain MCCC 1K03193, whole genome shotgun sequencing project.</title>
        <authorList>
            <person name="Zhao G."/>
            <person name="Shen L."/>
        </authorList>
    </citation>
    <scope>NUCLEOTIDE SEQUENCE [LARGE SCALE GENOMIC DNA]</scope>
    <source>
        <strain evidence="2 3">MCCC 1K03193</strain>
    </source>
</reference>
<protein>
    <recommendedName>
        <fullName evidence="4">Lipoprotein</fullName>
    </recommendedName>
</protein>
<evidence type="ECO:0000313" key="3">
    <source>
        <dbReference type="Proteomes" id="UP001207930"/>
    </source>
</evidence>
<dbReference type="RefSeq" id="WP_264499233.1">
    <property type="nucleotide sequence ID" value="NZ_JAPDDS010000001.1"/>
</dbReference>
<proteinExistence type="predicted"/>
<evidence type="ECO:0008006" key="4">
    <source>
        <dbReference type="Google" id="ProtNLM"/>
    </source>
</evidence>
<evidence type="ECO:0000313" key="2">
    <source>
        <dbReference type="EMBL" id="MCW1883271.1"/>
    </source>
</evidence>
<evidence type="ECO:0000256" key="1">
    <source>
        <dbReference type="SAM" id="Phobius"/>
    </source>
</evidence>
<sequence length="109" mass="11458">MRRIVAIVAGVIAIGCMVASNVNSSDSNARLHSLGDAGISLGRAEHALDQLPENAPERERAVMGTQHMKALDAYKAAFLSASMRIGGAELLGRVSLIFLAVAVCVAVWK</sequence>
<dbReference type="PROSITE" id="PS51257">
    <property type="entry name" value="PROKAR_LIPOPROTEIN"/>
    <property type="match status" value="1"/>
</dbReference>
<dbReference type="EMBL" id="JAPDDS010000001">
    <property type="protein sequence ID" value="MCW1883271.1"/>
    <property type="molecule type" value="Genomic_DNA"/>
</dbReference>
<keyword evidence="3" id="KW-1185">Reference proteome</keyword>
<comment type="caution">
    <text evidence="2">The sequence shown here is derived from an EMBL/GenBank/DDBJ whole genome shotgun (WGS) entry which is preliminary data.</text>
</comment>
<dbReference type="Proteomes" id="UP001207930">
    <property type="component" value="Unassembled WGS sequence"/>
</dbReference>
<feature type="transmembrane region" description="Helical" evidence="1">
    <location>
        <begin position="90"/>
        <end position="108"/>
    </location>
</feature>
<keyword evidence="1" id="KW-0472">Membrane</keyword>
<name>A0ABT3FI73_9BACT</name>
<accession>A0ABT3FI73</accession>
<gene>
    <name evidence="2" type="ORF">OKA04_00930</name>
</gene>
<organism evidence="2 3">
    <name type="scientific">Luteolibacter flavescens</name>
    <dbReference type="NCBI Taxonomy" id="1859460"/>
    <lineage>
        <taxon>Bacteria</taxon>
        <taxon>Pseudomonadati</taxon>
        <taxon>Verrucomicrobiota</taxon>
        <taxon>Verrucomicrobiia</taxon>
        <taxon>Verrucomicrobiales</taxon>
        <taxon>Verrucomicrobiaceae</taxon>
        <taxon>Luteolibacter</taxon>
    </lineage>
</organism>